<dbReference type="InterPro" id="IPR015550">
    <property type="entry name" value="Glucagon"/>
</dbReference>
<accession>S4RMY3</accession>
<gene>
    <name evidence="6 8 9" type="primary">LOC103091771</name>
</gene>
<name>S4RMY3_PETMA</name>
<dbReference type="SMART" id="SM00070">
    <property type="entry name" value="GLUCA"/>
    <property type="match status" value="2"/>
</dbReference>
<evidence type="ECO:0000313" key="8">
    <source>
        <dbReference type="RefSeq" id="XP_032817104.1"/>
    </source>
</evidence>
<dbReference type="InterPro" id="IPR000532">
    <property type="entry name" value="Glucagon_GIP_secretin_VIP"/>
</dbReference>
<comment type="subcellular location">
    <subcellularLocation>
        <location evidence="1">Secreted</location>
    </subcellularLocation>
</comment>
<evidence type="ECO:0000313" key="6">
    <source>
        <dbReference type="Ensembl" id="ENSPMAP00000006569.1"/>
    </source>
</evidence>
<feature type="chain" id="PRO_5044738489" evidence="4">
    <location>
        <begin position="23"/>
        <end position="120"/>
    </location>
</feature>
<dbReference type="Gene3D" id="6.10.250.590">
    <property type="match status" value="2"/>
</dbReference>
<dbReference type="HOGENOM" id="CLU_090687_2_0_1"/>
<reference evidence="8 9" key="1">
    <citation type="submission" date="2025-04" db="UniProtKB">
        <authorList>
            <consortium name="RefSeq"/>
        </authorList>
    </citation>
    <scope>IDENTIFICATION</scope>
    <source>
        <tissue evidence="8 9">Sperm</tissue>
    </source>
</reference>
<keyword evidence="3" id="KW-0964">Secreted</keyword>
<evidence type="ECO:0000256" key="2">
    <source>
        <dbReference type="ARBA" id="ARBA00008369"/>
    </source>
</evidence>
<dbReference type="OrthoDB" id="9904258at2759"/>
<feature type="domain" description="Glucagon / GIP / secretin / VIP family" evidence="5">
    <location>
        <begin position="89"/>
        <end position="111"/>
    </location>
</feature>
<dbReference type="Proteomes" id="UP001318040">
    <property type="component" value="Chromosome 2"/>
</dbReference>
<evidence type="ECO:0000313" key="9">
    <source>
        <dbReference type="RefSeq" id="XP_032817112.1"/>
    </source>
</evidence>
<evidence type="ECO:0000313" key="7">
    <source>
        <dbReference type="Proteomes" id="UP001318040"/>
    </source>
</evidence>
<evidence type="ECO:0000256" key="3">
    <source>
        <dbReference type="ARBA" id="ARBA00022525"/>
    </source>
</evidence>
<evidence type="ECO:0000259" key="5">
    <source>
        <dbReference type="PROSITE" id="PS00260"/>
    </source>
</evidence>
<dbReference type="GO" id="GO:0005179">
    <property type="term" value="F:hormone activity"/>
    <property type="evidence" value="ECO:0007669"/>
    <property type="project" value="InterPro"/>
</dbReference>
<dbReference type="GO" id="GO:0005576">
    <property type="term" value="C:extracellular region"/>
    <property type="evidence" value="ECO:0007669"/>
    <property type="project" value="UniProtKB-SubCell"/>
</dbReference>
<evidence type="ECO:0000256" key="4">
    <source>
        <dbReference type="SAM" id="SignalP"/>
    </source>
</evidence>
<sequence>MSNASGTLLSYMFMMLLGLTLASLVPHETDDGDLSAEISLANRHSQGSFTSDYSKHLDVKQAKDFVTWLLNTKRGGVDAQAGANLEKRHSDGSFTNDMNVMLDRMSAKNFLEWLKQQGRG</sequence>
<dbReference type="RefSeq" id="XP_032817112.1">
    <property type="nucleotide sequence ID" value="XM_032961221.1"/>
</dbReference>
<dbReference type="GeneTree" id="ENSGT00390000005372"/>
<feature type="signal peptide" evidence="4">
    <location>
        <begin position="1"/>
        <end position="22"/>
    </location>
</feature>
<comment type="similarity">
    <text evidence="2">Belongs to the glucagon family.</text>
</comment>
<evidence type="ECO:0000256" key="1">
    <source>
        <dbReference type="ARBA" id="ARBA00004613"/>
    </source>
</evidence>
<keyword evidence="4" id="KW-0732">Signal</keyword>
<reference evidence="6" key="2">
    <citation type="submission" date="2025-05" db="UniProtKB">
        <authorList>
            <consortium name="Ensembl"/>
        </authorList>
    </citation>
    <scope>IDENTIFICATION</scope>
</reference>
<dbReference type="KEGG" id="pmrn:103091771"/>
<dbReference type="PANTHER" id="PTHR11418:SF0">
    <property type="entry name" value="PRO-GLUCAGON"/>
    <property type="match status" value="1"/>
</dbReference>
<dbReference type="Ensembl" id="ENSPMAT00000006598.1">
    <property type="protein sequence ID" value="ENSPMAP00000006569.1"/>
    <property type="gene ID" value="ENSPMAG00000005961.1"/>
</dbReference>
<dbReference type="GeneID" id="103091771"/>
<proteinExistence type="inferred from homology"/>
<dbReference type="Pfam" id="PF00123">
    <property type="entry name" value="Hormone_2"/>
    <property type="match status" value="2"/>
</dbReference>
<keyword evidence="7" id="KW-1185">Reference proteome</keyword>
<organism evidence="6">
    <name type="scientific">Petromyzon marinus</name>
    <name type="common">Sea lamprey</name>
    <dbReference type="NCBI Taxonomy" id="7757"/>
    <lineage>
        <taxon>Eukaryota</taxon>
        <taxon>Metazoa</taxon>
        <taxon>Chordata</taxon>
        <taxon>Craniata</taxon>
        <taxon>Vertebrata</taxon>
        <taxon>Cyclostomata</taxon>
        <taxon>Hyperoartia</taxon>
        <taxon>Petromyzontiformes</taxon>
        <taxon>Petromyzontidae</taxon>
        <taxon>Petromyzon</taxon>
    </lineage>
</organism>
<dbReference type="PANTHER" id="PTHR11418">
    <property type="entry name" value="GLUCAGON"/>
    <property type="match status" value="1"/>
</dbReference>
<dbReference type="RefSeq" id="XP_032817104.1">
    <property type="nucleotide sequence ID" value="XM_032961213.1"/>
</dbReference>
<protein>
    <submittedName>
        <fullName evidence="6 8 9">Glucagon</fullName>
    </submittedName>
</protein>
<dbReference type="AlphaFoldDB" id="S4RMY3"/>
<dbReference type="PROSITE" id="PS00260">
    <property type="entry name" value="GLUCAGON"/>
    <property type="match status" value="1"/>
</dbReference>